<organism evidence="2 3">
    <name type="scientific">Microbacterium croceum</name>
    <dbReference type="NCBI Taxonomy" id="2851645"/>
    <lineage>
        <taxon>Bacteria</taxon>
        <taxon>Bacillati</taxon>
        <taxon>Actinomycetota</taxon>
        <taxon>Actinomycetes</taxon>
        <taxon>Micrococcales</taxon>
        <taxon>Microbacteriaceae</taxon>
        <taxon>Microbacterium</taxon>
    </lineage>
</organism>
<reference evidence="2 3" key="1">
    <citation type="submission" date="2021-06" db="EMBL/GenBank/DDBJ databases">
        <title>Genome-based taxonomic framework of Microbacterium strains isolated from marine environment, the description of four new species and reclassification of four preexisting species.</title>
        <authorList>
            <person name="Lee S.D."/>
            <person name="Kim S.-M."/>
            <person name="Byeon Y.-S."/>
            <person name="Yang H.L."/>
            <person name="Kim I.S."/>
        </authorList>
    </citation>
    <scope>NUCLEOTIDE SEQUENCE [LARGE SCALE GENOMIC DNA]</scope>
    <source>
        <strain evidence="2 3">SSW1-49</strain>
    </source>
</reference>
<proteinExistence type="predicted"/>
<protein>
    <recommendedName>
        <fullName evidence="1">ScoMcrA-like SRA domain-containing protein</fullName>
    </recommendedName>
</protein>
<dbReference type="EMBL" id="JAHWXN010000001">
    <property type="protein sequence ID" value="MCK2035277.1"/>
    <property type="molecule type" value="Genomic_DNA"/>
</dbReference>
<comment type="caution">
    <text evidence="2">The sequence shown here is derived from an EMBL/GenBank/DDBJ whole genome shotgun (WGS) entry which is preliminary data.</text>
</comment>
<name>A0ABT0FB40_9MICO</name>
<dbReference type="Proteomes" id="UP001300096">
    <property type="component" value="Unassembled WGS sequence"/>
</dbReference>
<dbReference type="InterPro" id="IPR058712">
    <property type="entry name" value="SRA_ScoMcrA"/>
</dbReference>
<keyword evidence="3" id="KW-1185">Reference proteome</keyword>
<gene>
    <name evidence="2" type="ORF">KZC51_03930</name>
</gene>
<sequence>MPIDPFRLRVGDVVTRSELAVEYGGATQGGIIASRRTNRVFIFTDHSEGNQFGYVYDGFSSDGSVLFYTGAGQSGDQLESGSNSPILTHAEKGRSLHAFVADGFVAGTQTKRQRYLGEFILDPSRGFERMAAPDRWGASRTVIVFRLLAVTEVPSSLVERVGFSGITDRPGALEVPLEINSRFFFETAPRAASSAVRKESQLVDEFVANQAGHEFKRWAIKLPEERSPLLTDVYDRTDRVLYEAKAIAGRADLRMAVGQLFDYRRHVNVDNLRCSVLLPSRPSADLRDYLQAAGLGLAYKDGDRFSFEGTATAA</sequence>
<evidence type="ECO:0000313" key="3">
    <source>
        <dbReference type="Proteomes" id="UP001300096"/>
    </source>
</evidence>
<dbReference type="Pfam" id="PF26348">
    <property type="entry name" value="SRA_ScoMcrA"/>
    <property type="match status" value="1"/>
</dbReference>
<evidence type="ECO:0000259" key="1">
    <source>
        <dbReference type="Pfam" id="PF26348"/>
    </source>
</evidence>
<accession>A0ABT0FB40</accession>
<dbReference type="RefSeq" id="WP_247628708.1">
    <property type="nucleotide sequence ID" value="NZ_JAHWXN010000001.1"/>
</dbReference>
<evidence type="ECO:0000313" key="2">
    <source>
        <dbReference type="EMBL" id="MCK2035277.1"/>
    </source>
</evidence>
<feature type="domain" description="ScoMcrA-like SRA" evidence="1">
    <location>
        <begin position="15"/>
        <end position="151"/>
    </location>
</feature>